<dbReference type="PANTHER" id="PTHR36978:SF4">
    <property type="entry name" value="P-LOOP CONTAINING NUCLEOSIDE TRIPHOSPHATE HYDROLASE PROTEIN"/>
    <property type="match status" value="1"/>
</dbReference>
<dbReference type="Proteomes" id="UP000027586">
    <property type="component" value="Unassembled WGS sequence"/>
</dbReference>
<comment type="caution">
    <text evidence="1">The sequence shown here is derived from an EMBL/GenBank/DDBJ whole genome shotgun (WGS) entry which is preliminary data.</text>
</comment>
<dbReference type="PANTHER" id="PTHR36978">
    <property type="entry name" value="P-LOOP CONTAINING NUCLEOTIDE TRIPHOSPHATE HYDROLASE"/>
    <property type="match status" value="1"/>
</dbReference>
<name>A0A068RGG7_9FUNG</name>
<dbReference type="VEuPathDB" id="FungiDB:LCOR_00599.1"/>
<sequence>MAPLKVIGAGYGRTGTLSMKIALGMLGYNCLHLLDFATAELHPEKFLGAYIHPEKPVDWDELYDGFDAAVDWPTISFVERLIKAYPDAKVILTTRDVDSWYQSFKSTVHKLSVELRDRYNDLPGHTQRWVKMAHACQLDGAAMDPERFNDEEAIKAKYNAHVEWVKKNVPSERLFIMELGEGWERLCKFLDVPVPSEPYPSANSAKDFEKDYMAEDRLQHFFDEARKIDAAATAKGSTV</sequence>
<dbReference type="OrthoDB" id="2938500at2759"/>
<proteinExistence type="predicted"/>
<evidence type="ECO:0000313" key="1">
    <source>
        <dbReference type="EMBL" id="CDH48830.1"/>
    </source>
</evidence>
<dbReference type="InterPro" id="IPR027417">
    <property type="entry name" value="P-loop_NTPase"/>
</dbReference>
<dbReference type="AlphaFoldDB" id="A0A068RGG7"/>
<dbReference type="SUPFAM" id="SSF52540">
    <property type="entry name" value="P-loop containing nucleoside triphosphate hydrolases"/>
    <property type="match status" value="1"/>
</dbReference>
<dbReference type="InterPro" id="IPR040632">
    <property type="entry name" value="Sulfotransfer_4"/>
</dbReference>
<keyword evidence="2" id="KW-1185">Reference proteome</keyword>
<gene>
    <name evidence="1" type="ORF">LCOR_00599.1</name>
</gene>
<dbReference type="Pfam" id="PF17784">
    <property type="entry name" value="Sulfotransfer_4"/>
    <property type="match status" value="1"/>
</dbReference>
<organism evidence="1 2">
    <name type="scientific">Lichtheimia corymbifera JMRC:FSU:9682</name>
    <dbReference type="NCBI Taxonomy" id="1263082"/>
    <lineage>
        <taxon>Eukaryota</taxon>
        <taxon>Fungi</taxon>
        <taxon>Fungi incertae sedis</taxon>
        <taxon>Mucoromycota</taxon>
        <taxon>Mucoromycotina</taxon>
        <taxon>Mucoromycetes</taxon>
        <taxon>Mucorales</taxon>
        <taxon>Lichtheimiaceae</taxon>
        <taxon>Lichtheimia</taxon>
    </lineage>
</organism>
<dbReference type="Gene3D" id="3.40.50.300">
    <property type="entry name" value="P-loop containing nucleotide triphosphate hydrolases"/>
    <property type="match status" value="1"/>
</dbReference>
<dbReference type="EMBL" id="CBTN010000002">
    <property type="protein sequence ID" value="CDH48830.1"/>
    <property type="molecule type" value="Genomic_DNA"/>
</dbReference>
<protein>
    <submittedName>
        <fullName evidence="1">Nad dependent epimerase protein</fullName>
    </submittedName>
</protein>
<evidence type="ECO:0000313" key="2">
    <source>
        <dbReference type="Proteomes" id="UP000027586"/>
    </source>
</evidence>
<reference evidence="1" key="1">
    <citation type="submission" date="2013-08" db="EMBL/GenBank/DDBJ databases">
        <title>Gene expansion shapes genome architecture in the human pathogen Lichtheimia corymbifera: an evolutionary genomics analysis in the ancient terrestrial Mucorales (Mucoromycotina).</title>
        <authorList>
            <person name="Schwartze V.U."/>
            <person name="Winter S."/>
            <person name="Shelest E."/>
            <person name="Marcet-Houben M."/>
            <person name="Horn F."/>
            <person name="Wehner S."/>
            <person name="Hoffmann K."/>
            <person name="Riege K."/>
            <person name="Sammeth M."/>
            <person name="Nowrousian M."/>
            <person name="Valiante V."/>
            <person name="Linde J."/>
            <person name="Jacobsen I.D."/>
            <person name="Marz M."/>
            <person name="Brakhage A.A."/>
            <person name="Gabaldon T."/>
            <person name="Bocker S."/>
            <person name="Voigt K."/>
        </authorList>
    </citation>
    <scope>NUCLEOTIDE SEQUENCE [LARGE SCALE GENOMIC DNA]</scope>
    <source>
        <strain evidence="1">FSU 9682</strain>
    </source>
</reference>
<accession>A0A068RGG7</accession>
<dbReference type="STRING" id="1263082.A0A068RGG7"/>